<comment type="pathway">
    <text evidence="1">Protein modification; protein glycosylation.</text>
</comment>
<evidence type="ECO:0000313" key="11">
    <source>
        <dbReference type="Proteomes" id="UP000305681"/>
    </source>
</evidence>
<proteinExistence type="inferred from homology"/>
<evidence type="ECO:0000256" key="6">
    <source>
        <dbReference type="ARBA" id="ARBA00022737"/>
    </source>
</evidence>
<comment type="caution">
    <text evidence="10">The sequence shown here is derived from an EMBL/GenBank/DDBJ whole genome shotgun (WGS) entry which is preliminary data.</text>
</comment>
<evidence type="ECO:0000256" key="8">
    <source>
        <dbReference type="PROSITE-ProRule" id="PRU00339"/>
    </source>
</evidence>
<dbReference type="InterPro" id="IPR029489">
    <property type="entry name" value="OGT/SEC/SPY_C"/>
</dbReference>
<comment type="similarity">
    <text evidence="2">Belongs to the glycosyltransferase 41 family. O-GlcNAc transferase subfamily.</text>
</comment>
<dbReference type="Pfam" id="PF13432">
    <property type="entry name" value="TPR_16"/>
    <property type="match status" value="1"/>
</dbReference>
<name>A0A5C4NH03_9BURK</name>
<dbReference type="InterPro" id="IPR019734">
    <property type="entry name" value="TPR_rpt"/>
</dbReference>
<gene>
    <name evidence="10" type="ORF">FHI69_24120</name>
</gene>
<dbReference type="RefSeq" id="WP_139092269.1">
    <property type="nucleotide sequence ID" value="NZ_VDGE01000013.1"/>
</dbReference>
<dbReference type="Pfam" id="PF13844">
    <property type="entry name" value="Glyco_transf_41"/>
    <property type="match status" value="2"/>
</dbReference>
<dbReference type="AlphaFoldDB" id="A0A5C4NH03"/>
<keyword evidence="7 8" id="KW-0802">TPR repeat</keyword>
<evidence type="ECO:0000256" key="3">
    <source>
        <dbReference type="ARBA" id="ARBA00011970"/>
    </source>
</evidence>
<dbReference type="Gene3D" id="1.25.40.10">
    <property type="entry name" value="Tetratricopeptide repeat domain"/>
    <property type="match status" value="2"/>
</dbReference>
<feature type="repeat" description="TPR" evidence="8">
    <location>
        <begin position="229"/>
        <end position="262"/>
    </location>
</feature>
<evidence type="ECO:0000256" key="4">
    <source>
        <dbReference type="ARBA" id="ARBA00022676"/>
    </source>
</evidence>
<dbReference type="SUPFAM" id="SSF48452">
    <property type="entry name" value="TPR-like"/>
    <property type="match status" value="1"/>
</dbReference>
<dbReference type="EMBL" id="VDGE01000013">
    <property type="protein sequence ID" value="TNC73145.1"/>
    <property type="molecule type" value="Genomic_DNA"/>
</dbReference>
<evidence type="ECO:0000256" key="2">
    <source>
        <dbReference type="ARBA" id="ARBA00005386"/>
    </source>
</evidence>
<keyword evidence="4" id="KW-0328">Glycosyltransferase</keyword>
<dbReference type="Proteomes" id="UP000305681">
    <property type="component" value="Unassembled WGS sequence"/>
</dbReference>
<keyword evidence="6" id="KW-0677">Repeat</keyword>
<dbReference type="Gene3D" id="3.40.50.2000">
    <property type="entry name" value="Glycogen Phosphorylase B"/>
    <property type="match status" value="1"/>
</dbReference>
<evidence type="ECO:0000256" key="1">
    <source>
        <dbReference type="ARBA" id="ARBA00004922"/>
    </source>
</evidence>
<keyword evidence="5 10" id="KW-0808">Transferase</keyword>
<sequence length="681" mass="74893">MTTTELGSSSSAAAPLAHEVTQAIDAALQMAQQHLRDDELDAAAQLFLAVLELAPQQAFANRQLGLLSMRVGDAAAAVPYFAVVLGAHPDQASSWLDYIEALILAGQHATAQQMLTLGRQHGLDSLAADQLQQDLLLRMQAGTDTAAPQPSGRMDVGRKAAPQPGERMNILFDQQKYAELEKEARALTRRMPNDGLGWKMLGLALLMQSRLRAALPCLQKAVRLLPRDAEVQNNMGLVLQELGKLGPAELSYRRAISMAPDFFSAHSNLLMLQSYSASNDSSRYFEQARRYGKAVASYVSKPFDAWSCRKDAVRLRIGIVSGDLRQHPVGYFLESMLASLNQRRVELIAYPTAMVVDDLTDRIAPHFSAWRPIFDKTEEAAASMIEADGVHVLLDLAGHTAANRLPLFAWRPAPVQATWLGYFATTGVQQMDYLLGDRFVAPLEESTAFTESLWHMPDSYLCFSPPAFDIPVTPLPALENGYVTFACFNKLNKMNDGVVSVWARILQSVPGSRLFLKTPQLADAAVRSRTMARFAALGIGAECLRLEGPSSRQELLAAYQQADIVLDPFPYPGGTTSMEALWMGLPIVTRKGDRFLSHLGESILHNAGLPDWVATDDDDYVAIAAQKAVDLAQLATLRARLRDQVLASPLYDAPRFARHFEDAMWGMWRARMAVIDNAGEQ</sequence>
<reference evidence="10 11" key="1">
    <citation type="submission" date="2019-06" db="EMBL/GenBank/DDBJ databases">
        <title>Genome sequence of Janthinobacterium lividum UCD_MED1.</title>
        <authorList>
            <person name="De Leon M.E."/>
            <person name="Jospin G."/>
        </authorList>
    </citation>
    <scope>NUCLEOTIDE SEQUENCE [LARGE SCALE GENOMIC DNA]</scope>
    <source>
        <strain evidence="10 11">UCD_MED1</strain>
    </source>
</reference>
<evidence type="ECO:0000259" key="9">
    <source>
        <dbReference type="Pfam" id="PF13844"/>
    </source>
</evidence>
<dbReference type="PROSITE" id="PS50005">
    <property type="entry name" value="TPR"/>
    <property type="match status" value="2"/>
</dbReference>
<evidence type="ECO:0000256" key="7">
    <source>
        <dbReference type="ARBA" id="ARBA00022803"/>
    </source>
</evidence>
<dbReference type="EC" id="2.4.1.255" evidence="3"/>
<dbReference type="PANTHER" id="PTHR44835:SF1">
    <property type="entry name" value="PROTEIN O-GLCNAC TRANSFERASE"/>
    <property type="match status" value="1"/>
</dbReference>
<organism evidence="10 11">
    <name type="scientific">Janthinobacterium lividum</name>
    <dbReference type="NCBI Taxonomy" id="29581"/>
    <lineage>
        <taxon>Bacteria</taxon>
        <taxon>Pseudomonadati</taxon>
        <taxon>Pseudomonadota</taxon>
        <taxon>Betaproteobacteria</taxon>
        <taxon>Burkholderiales</taxon>
        <taxon>Oxalobacteraceae</taxon>
        <taxon>Janthinobacterium</taxon>
    </lineage>
</organism>
<evidence type="ECO:0000256" key="5">
    <source>
        <dbReference type="ARBA" id="ARBA00022679"/>
    </source>
</evidence>
<protein>
    <recommendedName>
        <fullName evidence="3">protein O-GlcNAc transferase</fullName>
        <ecNumber evidence="3">2.4.1.255</ecNumber>
    </recommendedName>
</protein>
<evidence type="ECO:0000313" key="10">
    <source>
        <dbReference type="EMBL" id="TNC73145.1"/>
    </source>
</evidence>
<feature type="domain" description="O-GlcNAc transferase C-terminal" evidence="9">
    <location>
        <begin position="310"/>
        <end position="461"/>
    </location>
</feature>
<dbReference type="PANTHER" id="PTHR44835">
    <property type="entry name" value="UDP-N-ACETYLGLUCOSAMINE--PEPTIDE N-ACETYLGLUCOSAMINYLTRANSFERASE SPINDLY-RELATED"/>
    <property type="match status" value="1"/>
</dbReference>
<accession>A0A5C4NH03</accession>
<dbReference type="InterPro" id="IPR051939">
    <property type="entry name" value="Glycosyltr_41/O-GlcNAc_trsf"/>
</dbReference>
<feature type="domain" description="O-GlcNAc transferase C-terminal" evidence="9">
    <location>
        <begin position="479"/>
        <end position="658"/>
    </location>
</feature>
<dbReference type="SUPFAM" id="SSF53756">
    <property type="entry name" value="UDP-Glycosyltransferase/glycogen phosphorylase"/>
    <property type="match status" value="1"/>
</dbReference>
<dbReference type="Gene3D" id="3.40.50.11380">
    <property type="match status" value="1"/>
</dbReference>
<dbReference type="InterPro" id="IPR011990">
    <property type="entry name" value="TPR-like_helical_dom_sf"/>
</dbReference>
<dbReference type="SMART" id="SM00028">
    <property type="entry name" value="TPR"/>
    <property type="match status" value="3"/>
</dbReference>
<feature type="repeat" description="TPR" evidence="8">
    <location>
        <begin position="195"/>
        <end position="228"/>
    </location>
</feature>
<dbReference type="Pfam" id="PF14559">
    <property type="entry name" value="TPR_19"/>
    <property type="match status" value="1"/>
</dbReference>
<dbReference type="GO" id="GO:0097363">
    <property type="term" value="F:protein O-acetylglucosaminyltransferase activity"/>
    <property type="evidence" value="ECO:0007669"/>
    <property type="project" value="UniProtKB-EC"/>
</dbReference>